<feature type="transmembrane region" description="Helical" evidence="8">
    <location>
        <begin position="312"/>
        <end position="335"/>
    </location>
</feature>
<feature type="region of interest" description="Disordered" evidence="7">
    <location>
        <begin position="401"/>
        <end position="426"/>
    </location>
</feature>
<evidence type="ECO:0000256" key="8">
    <source>
        <dbReference type="SAM" id="Phobius"/>
    </source>
</evidence>
<dbReference type="InterPro" id="IPR036259">
    <property type="entry name" value="MFS_trans_sf"/>
</dbReference>
<keyword evidence="11" id="KW-1185">Reference proteome</keyword>
<evidence type="ECO:0000256" key="3">
    <source>
        <dbReference type="ARBA" id="ARBA00022475"/>
    </source>
</evidence>
<evidence type="ECO:0000256" key="7">
    <source>
        <dbReference type="SAM" id="MobiDB-lite"/>
    </source>
</evidence>
<dbReference type="InterPro" id="IPR050171">
    <property type="entry name" value="MFS_Transporters"/>
</dbReference>
<keyword evidence="3" id="KW-1003">Cell membrane</keyword>
<name>A0A2N8TFE9_9ACTN</name>
<gene>
    <name evidence="10" type="ORF">C1J00_35030</name>
</gene>
<feature type="compositionally biased region" description="Basic and acidic residues" evidence="7">
    <location>
        <begin position="410"/>
        <end position="426"/>
    </location>
</feature>
<dbReference type="InterPro" id="IPR020846">
    <property type="entry name" value="MFS_dom"/>
</dbReference>
<keyword evidence="4 8" id="KW-0812">Transmembrane</keyword>
<feature type="transmembrane region" description="Helical" evidence="8">
    <location>
        <begin position="21"/>
        <end position="42"/>
    </location>
</feature>
<feature type="domain" description="Major facilitator superfamily (MFS) profile" evidence="9">
    <location>
        <begin position="20"/>
        <end position="400"/>
    </location>
</feature>
<keyword evidence="6 8" id="KW-0472">Membrane</keyword>
<feature type="transmembrane region" description="Helical" evidence="8">
    <location>
        <begin position="87"/>
        <end position="109"/>
    </location>
</feature>
<accession>A0A2N8TFE9</accession>
<evidence type="ECO:0000256" key="4">
    <source>
        <dbReference type="ARBA" id="ARBA00022692"/>
    </source>
</evidence>
<keyword evidence="2" id="KW-0813">Transport</keyword>
<feature type="transmembrane region" description="Helical" evidence="8">
    <location>
        <begin position="221"/>
        <end position="243"/>
    </location>
</feature>
<protein>
    <submittedName>
        <fullName evidence="10">MFS transporter</fullName>
    </submittedName>
</protein>
<dbReference type="SUPFAM" id="SSF103473">
    <property type="entry name" value="MFS general substrate transporter"/>
    <property type="match status" value="1"/>
</dbReference>
<organism evidence="10 11">
    <name type="scientific">Streptomyces cahuitamycinicus</name>
    <dbReference type="NCBI Taxonomy" id="2070367"/>
    <lineage>
        <taxon>Bacteria</taxon>
        <taxon>Bacillati</taxon>
        <taxon>Actinomycetota</taxon>
        <taxon>Actinomycetes</taxon>
        <taxon>Kitasatosporales</taxon>
        <taxon>Streptomycetaceae</taxon>
        <taxon>Streptomyces</taxon>
    </lineage>
</organism>
<evidence type="ECO:0000256" key="1">
    <source>
        <dbReference type="ARBA" id="ARBA00004651"/>
    </source>
</evidence>
<dbReference type="PANTHER" id="PTHR23517">
    <property type="entry name" value="RESISTANCE PROTEIN MDTM, PUTATIVE-RELATED-RELATED"/>
    <property type="match status" value="1"/>
</dbReference>
<dbReference type="OrthoDB" id="9812221at2"/>
<feature type="transmembrane region" description="Helical" evidence="8">
    <location>
        <begin position="255"/>
        <end position="277"/>
    </location>
</feature>
<feature type="transmembrane region" description="Helical" evidence="8">
    <location>
        <begin position="372"/>
        <end position="394"/>
    </location>
</feature>
<feature type="transmembrane region" description="Helical" evidence="8">
    <location>
        <begin position="284"/>
        <end position="306"/>
    </location>
</feature>
<dbReference type="CDD" id="cd17473">
    <property type="entry name" value="MFS_arabinose_efflux_permease_like"/>
    <property type="match status" value="1"/>
</dbReference>
<comment type="caution">
    <text evidence="10">The sequence shown here is derived from an EMBL/GenBank/DDBJ whole genome shotgun (WGS) entry which is preliminary data.</text>
</comment>
<keyword evidence="5 8" id="KW-1133">Transmembrane helix</keyword>
<evidence type="ECO:0000313" key="10">
    <source>
        <dbReference type="EMBL" id="PNG17715.1"/>
    </source>
</evidence>
<dbReference type="InterPro" id="IPR011701">
    <property type="entry name" value="MFS"/>
</dbReference>
<evidence type="ECO:0000259" key="9">
    <source>
        <dbReference type="PROSITE" id="PS50850"/>
    </source>
</evidence>
<evidence type="ECO:0000256" key="2">
    <source>
        <dbReference type="ARBA" id="ARBA00022448"/>
    </source>
</evidence>
<dbReference type="Gene3D" id="1.20.1250.20">
    <property type="entry name" value="MFS general substrate transporter like domains"/>
    <property type="match status" value="1"/>
</dbReference>
<feature type="transmembrane region" description="Helical" evidence="8">
    <location>
        <begin position="54"/>
        <end position="75"/>
    </location>
</feature>
<feature type="transmembrane region" description="Helical" evidence="8">
    <location>
        <begin position="115"/>
        <end position="135"/>
    </location>
</feature>
<evidence type="ECO:0000313" key="11">
    <source>
        <dbReference type="Proteomes" id="UP000235943"/>
    </source>
</evidence>
<reference evidence="10 11" key="1">
    <citation type="submission" date="2018-01" db="EMBL/GenBank/DDBJ databases">
        <title>Draft genome sequence of Streptomyces sp. 13K301.</title>
        <authorList>
            <person name="Sahin N."/>
            <person name="Saygin H."/>
            <person name="Ay H."/>
        </authorList>
    </citation>
    <scope>NUCLEOTIDE SEQUENCE [LARGE SCALE GENOMIC DNA]</scope>
    <source>
        <strain evidence="10 11">13K301</strain>
    </source>
</reference>
<proteinExistence type="predicted"/>
<comment type="subcellular location">
    <subcellularLocation>
        <location evidence="1">Cell membrane</location>
        <topology evidence="1">Multi-pass membrane protein</topology>
    </subcellularLocation>
</comment>
<dbReference type="GO" id="GO:0022857">
    <property type="term" value="F:transmembrane transporter activity"/>
    <property type="evidence" value="ECO:0007669"/>
    <property type="project" value="InterPro"/>
</dbReference>
<dbReference type="PROSITE" id="PS50850">
    <property type="entry name" value="MFS"/>
    <property type="match status" value="1"/>
</dbReference>
<evidence type="ECO:0000256" key="6">
    <source>
        <dbReference type="ARBA" id="ARBA00023136"/>
    </source>
</evidence>
<dbReference type="AlphaFoldDB" id="A0A2N8TFE9"/>
<dbReference type="GO" id="GO:0005886">
    <property type="term" value="C:plasma membrane"/>
    <property type="evidence" value="ECO:0007669"/>
    <property type="project" value="UniProtKB-SubCell"/>
</dbReference>
<dbReference type="EMBL" id="POUC01000412">
    <property type="protein sequence ID" value="PNG17715.1"/>
    <property type="molecule type" value="Genomic_DNA"/>
</dbReference>
<dbReference type="RefSeq" id="WP_102912979.1">
    <property type="nucleotide sequence ID" value="NZ_POUC01000412.1"/>
</dbReference>
<evidence type="ECO:0000256" key="5">
    <source>
        <dbReference type="ARBA" id="ARBA00022989"/>
    </source>
</evidence>
<sequence length="426" mass="43004">MPADAAVPGSSPESAADRGSLTVLLLASTLGVMGGATIAPVIEVIRQALDVGGTAAGLVLTSHSLAIALVSPLVGRTTDRFGPRLPLAAGLVVYGLGGGAGLVIDSYPVLFASRLILGVGAAAVFTCSTAALLGLYRGEMRDKVMGWRTTATTAGGFAYPLAAGALGNASWHAPFAIYLIGLPLGAATLLALPKTSHASPSDPSAKGSRRGAVRLLREHPLVLALCGLWVATTGLMMVLAVSLPRRLDQLGIHDTLVVALYGTVLASGAASLVGLTYAKLTARLGYAALMRTAAGAWTAALLVFAVAEHWAVLMLVPVLTGIGSGITMPTLTVLVDHAAPAEQRGTATSLQATALFGGQFASPLVFGPLIDATSIATGALVAAAGTAGILAALFRLKEPDQTTGLTDTGEGDRPEAPADERPQRGS</sequence>
<dbReference type="Proteomes" id="UP000235943">
    <property type="component" value="Unassembled WGS sequence"/>
</dbReference>
<dbReference type="Pfam" id="PF07690">
    <property type="entry name" value="MFS_1"/>
    <property type="match status" value="1"/>
</dbReference>